<dbReference type="InterPro" id="IPR009003">
    <property type="entry name" value="Peptidase_S1_PA"/>
</dbReference>
<evidence type="ECO:0000256" key="3">
    <source>
        <dbReference type="PROSITE-ProRule" id="PRU00339"/>
    </source>
</evidence>
<protein>
    <submittedName>
        <fullName evidence="5">Serine protease</fullName>
    </submittedName>
</protein>
<feature type="region of interest" description="Disordered" evidence="4">
    <location>
        <begin position="253"/>
        <end position="287"/>
    </location>
</feature>
<dbReference type="InterPro" id="IPR050498">
    <property type="entry name" value="Ycf3"/>
</dbReference>
<dbReference type="PANTHER" id="PTHR44858">
    <property type="entry name" value="TETRATRICOPEPTIDE REPEAT PROTEIN 6"/>
    <property type="match status" value="1"/>
</dbReference>
<keyword evidence="5" id="KW-0645">Protease</keyword>
<feature type="compositionally biased region" description="Low complexity" evidence="4">
    <location>
        <begin position="534"/>
        <end position="545"/>
    </location>
</feature>
<dbReference type="InterPro" id="IPR011990">
    <property type="entry name" value="TPR-like_helical_dom_sf"/>
</dbReference>
<accession>A0A9X5E4P3</accession>
<organism evidence="5 6">
    <name type="scientific">Scytonema millei VB511283</name>
    <dbReference type="NCBI Taxonomy" id="1245923"/>
    <lineage>
        <taxon>Bacteria</taxon>
        <taxon>Bacillati</taxon>
        <taxon>Cyanobacteriota</taxon>
        <taxon>Cyanophyceae</taxon>
        <taxon>Nostocales</taxon>
        <taxon>Scytonemataceae</taxon>
        <taxon>Scytonema</taxon>
    </lineage>
</organism>
<dbReference type="SUPFAM" id="SSF48452">
    <property type="entry name" value="TPR-like"/>
    <property type="match status" value="1"/>
</dbReference>
<reference evidence="5 6" key="1">
    <citation type="journal article" date="2015" name="Genome Announc.">
        <title>Draft Genome Sequence of the Terrestrial Cyanobacterium Scytonema millei VB511283, Isolated from Eastern India.</title>
        <authorList>
            <person name="Sen D."/>
            <person name="Chandrababunaidu M.M."/>
            <person name="Singh D."/>
            <person name="Sanghi N."/>
            <person name="Ghorai A."/>
            <person name="Mishra G.P."/>
            <person name="Madduluri M."/>
            <person name="Adhikary S.P."/>
            <person name="Tripathy S."/>
        </authorList>
    </citation>
    <scope>NUCLEOTIDE SEQUENCE [LARGE SCALE GENOMIC DNA]</scope>
    <source>
        <strain evidence="5 6">VB511283</strain>
    </source>
</reference>
<feature type="repeat" description="TPR" evidence="3">
    <location>
        <begin position="338"/>
        <end position="371"/>
    </location>
</feature>
<evidence type="ECO:0000313" key="6">
    <source>
        <dbReference type="Proteomes" id="UP000031532"/>
    </source>
</evidence>
<dbReference type="InterPro" id="IPR019734">
    <property type="entry name" value="TPR_rpt"/>
</dbReference>
<dbReference type="PROSITE" id="PS50293">
    <property type="entry name" value="TPR_REGION"/>
    <property type="match status" value="1"/>
</dbReference>
<sequence length="588" mass="63797">MKTNFTYPLLTGTVTLAVLVTSHNLAVALSPQEIVKIGSPMTVQVNPPMGVKDGGSGVIIQRQGNTYTVLTCNHVALMPAPHTIRTHDGQSYAVVSTEKLQKSPNEPDLALVTFSSAAVYPVAKLAPSNVPVGAEIFVMGFPALDRKFGADRDFVFSPGFVTSRPSSAPEGYTLRYNSVTKGGMSGGPVFDIDGRVVGIHGLGGSDRVDVKQQGSDATMAVNMKTGFNGAIPINTFLAMRSQIPQAPAVAVDTAPSTDKPAQRLENPKSASDFFAKGSVERDRGDRSRAIANYTQAIARNPNYADAYYQRGNARYDQGDKQGALADYDQALNFDPNYANAYYQRAVILYNRGNKQGALSNFDRYITLVPNDAQAYHSRGAIRRSMGDGQGTFDDFDRVVRLEPDNSRAYYNRALARTMLRDSKGALDDFSRALDLDPSWTTVYNNRAILRRRLGDRQGAIDDFSKVISIEPKNAEAHYNRGLVRRDLGDRQGAIADLQLAANIFQQKNDSTNYQKALEKIESIQAMPVIPAVPAPVVTPTTTSPSDNSTNLNQPTNSQPTNSQPTNSTDSGNVPESAAPTQPENNSTW</sequence>
<dbReference type="Gene3D" id="1.25.40.10">
    <property type="entry name" value="Tetratricopeptide repeat domain"/>
    <property type="match status" value="3"/>
</dbReference>
<dbReference type="GO" id="GO:0006508">
    <property type="term" value="P:proteolysis"/>
    <property type="evidence" value="ECO:0007669"/>
    <property type="project" value="UniProtKB-KW"/>
</dbReference>
<proteinExistence type="predicted"/>
<evidence type="ECO:0000256" key="4">
    <source>
        <dbReference type="SAM" id="MobiDB-lite"/>
    </source>
</evidence>
<evidence type="ECO:0000256" key="2">
    <source>
        <dbReference type="ARBA" id="ARBA00022803"/>
    </source>
</evidence>
<evidence type="ECO:0000256" key="1">
    <source>
        <dbReference type="ARBA" id="ARBA00022737"/>
    </source>
</evidence>
<dbReference type="Pfam" id="PF13365">
    <property type="entry name" value="Trypsin_2"/>
    <property type="match status" value="1"/>
</dbReference>
<feature type="repeat" description="TPR" evidence="3">
    <location>
        <begin position="372"/>
        <end position="405"/>
    </location>
</feature>
<feature type="region of interest" description="Disordered" evidence="4">
    <location>
        <begin position="534"/>
        <end position="588"/>
    </location>
</feature>
<feature type="repeat" description="TPR" evidence="3">
    <location>
        <begin position="406"/>
        <end position="439"/>
    </location>
</feature>
<feature type="repeat" description="TPR" evidence="3">
    <location>
        <begin position="440"/>
        <end position="473"/>
    </location>
</feature>
<keyword evidence="2 3" id="KW-0802">TPR repeat</keyword>
<feature type="repeat" description="TPR" evidence="3">
    <location>
        <begin position="270"/>
        <end position="303"/>
    </location>
</feature>
<gene>
    <name evidence="5" type="ORF">QH73_0011165</name>
</gene>
<dbReference type="Pfam" id="PF13431">
    <property type="entry name" value="TPR_17"/>
    <property type="match status" value="1"/>
</dbReference>
<dbReference type="AlphaFoldDB" id="A0A9X5E4P3"/>
<keyword evidence="5" id="KW-0378">Hydrolase</keyword>
<dbReference type="GO" id="GO:0009279">
    <property type="term" value="C:cell outer membrane"/>
    <property type="evidence" value="ECO:0007669"/>
    <property type="project" value="TreeGrafter"/>
</dbReference>
<keyword evidence="1" id="KW-0677">Repeat</keyword>
<feature type="repeat" description="TPR" evidence="3">
    <location>
        <begin position="304"/>
        <end position="337"/>
    </location>
</feature>
<dbReference type="GO" id="GO:0008233">
    <property type="term" value="F:peptidase activity"/>
    <property type="evidence" value="ECO:0007669"/>
    <property type="project" value="UniProtKB-KW"/>
</dbReference>
<dbReference type="Pfam" id="PF13432">
    <property type="entry name" value="TPR_16"/>
    <property type="match status" value="1"/>
</dbReference>
<evidence type="ECO:0000313" key="5">
    <source>
        <dbReference type="EMBL" id="NHC35216.1"/>
    </source>
</evidence>
<dbReference type="OrthoDB" id="467315at2"/>
<dbReference type="SUPFAM" id="SSF50494">
    <property type="entry name" value="Trypsin-like serine proteases"/>
    <property type="match status" value="1"/>
</dbReference>
<dbReference type="GO" id="GO:0046813">
    <property type="term" value="P:receptor-mediated virion attachment to host cell"/>
    <property type="evidence" value="ECO:0007669"/>
    <property type="project" value="TreeGrafter"/>
</dbReference>
<feature type="compositionally biased region" description="Polar residues" evidence="4">
    <location>
        <begin position="546"/>
        <end position="588"/>
    </location>
</feature>
<feature type="compositionally biased region" description="Basic and acidic residues" evidence="4">
    <location>
        <begin position="278"/>
        <end position="287"/>
    </location>
</feature>
<dbReference type="RefSeq" id="WP_052290148.1">
    <property type="nucleotide sequence ID" value="NZ_JTJC03000002.1"/>
</dbReference>
<dbReference type="InterPro" id="IPR043504">
    <property type="entry name" value="Peptidase_S1_PA_chymotrypsin"/>
</dbReference>
<dbReference type="SMART" id="SM00028">
    <property type="entry name" value="TPR"/>
    <property type="match status" value="7"/>
</dbReference>
<dbReference type="PANTHER" id="PTHR44858:SF1">
    <property type="entry name" value="UDP-N-ACETYLGLUCOSAMINE--PEPTIDE N-ACETYLGLUCOSAMINYLTRANSFERASE SPINDLY-RELATED"/>
    <property type="match status" value="1"/>
</dbReference>
<dbReference type="Pfam" id="PF13414">
    <property type="entry name" value="TPR_11"/>
    <property type="match status" value="2"/>
</dbReference>
<dbReference type="Proteomes" id="UP000031532">
    <property type="component" value="Unassembled WGS sequence"/>
</dbReference>
<comment type="caution">
    <text evidence="5">The sequence shown here is derived from an EMBL/GenBank/DDBJ whole genome shotgun (WGS) entry which is preliminary data.</text>
</comment>
<dbReference type="EMBL" id="JTJC03000002">
    <property type="protein sequence ID" value="NHC35216.1"/>
    <property type="molecule type" value="Genomic_DNA"/>
</dbReference>
<dbReference type="PROSITE" id="PS50005">
    <property type="entry name" value="TPR"/>
    <property type="match status" value="6"/>
</dbReference>
<dbReference type="Gene3D" id="2.40.10.10">
    <property type="entry name" value="Trypsin-like serine proteases"/>
    <property type="match status" value="2"/>
</dbReference>
<keyword evidence="6" id="KW-1185">Reference proteome</keyword>
<name>A0A9X5E4P3_9CYAN</name>